<dbReference type="OMA" id="DICAEFQ"/>
<reference evidence="2 3" key="1">
    <citation type="journal article" date="2010" name="Cell">
        <title>The genome of Naegleria gruberi illuminates early eukaryotic versatility.</title>
        <authorList>
            <person name="Fritz-Laylin L.K."/>
            <person name="Prochnik S.E."/>
            <person name="Ginger M.L."/>
            <person name="Dacks J.B."/>
            <person name="Carpenter M.L."/>
            <person name="Field M.C."/>
            <person name="Kuo A."/>
            <person name="Paredez A."/>
            <person name="Chapman J."/>
            <person name="Pham J."/>
            <person name="Shu S."/>
            <person name="Neupane R."/>
            <person name="Cipriano M."/>
            <person name="Mancuso J."/>
            <person name="Tu H."/>
            <person name="Salamov A."/>
            <person name="Lindquist E."/>
            <person name="Shapiro H."/>
            <person name="Lucas S."/>
            <person name="Grigoriev I.V."/>
            <person name="Cande W.Z."/>
            <person name="Fulton C."/>
            <person name="Rokhsar D.S."/>
            <person name="Dawson S.C."/>
        </authorList>
    </citation>
    <scope>NUCLEOTIDE SEQUENCE [LARGE SCALE GENOMIC DNA]</scope>
    <source>
        <strain evidence="2 3">NEG-M</strain>
    </source>
</reference>
<dbReference type="VEuPathDB" id="AmoebaDB:NAEGRDRAFT_70061"/>
<evidence type="ECO:0000256" key="1">
    <source>
        <dbReference type="SAM" id="MobiDB-lite"/>
    </source>
</evidence>
<accession>D2VM99</accession>
<dbReference type="GeneID" id="8851565"/>
<dbReference type="EMBL" id="GG738882">
    <property type="protein sequence ID" value="EFC41951.1"/>
    <property type="molecule type" value="Genomic_DNA"/>
</dbReference>
<dbReference type="Proteomes" id="UP000006671">
    <property type="component" value="Unassembled WGS sequence"/>
</dbReference>
<dbReference type="AlphaFoldDB" id="D2VM99"/>
<protein>
    <submittedName>
        <fullName evidence="2">Predicted protein</fullName>
    </submittedName>
</protein>
<dbReference type="RefSeq" id="XP_002674695.1">
    <property type="nucleotide sequence ID" value="XM_002674649.1"/>
</dbReference>
<feature type="region of interest" description="Disordered" evidence="1">
    <location>
        <begin position="1"/>
        <end position="27"/>
    </location>
</feature>
<evidence type="ECO:0000313" key="2">
    <source>
        <dbReference type="EMBL" id="EFC41951.1"/>
    </source>
</evidence>
<keyword evidence="3" id="KW-1185">Reference proteome</keyword>
<gene>
    <name evidence="2" type="ORF">NAEGRDRAFT_70061</name>
</gene>
<proteinExistence type="predicted"/>
<dbReference type="KEGG" id="ngr:NAEGRDRAFT_70061"/>
<feature type="region of interest" description="Disordered" evidence="1">
    <location>
        <begin position="45"/>
        <end position="68"/>
    </location>
</feature>
<dbReference type="OrthoDB" id="10255764at2759"/>
<organism evidence="3">
    <name type="scientific">Naegleria gruberi</name>
    <name type="common">Amoeba</name>
    <dbReference type="NCBI Taxonomy" id="5762"/>
    <lineage>
        <taxon>Eukaryota</taxon>
        <taxon>Discoba</taxon>
        <taxon>Heterolobosea</taxon>
        <taxon>Tetramitia</taxon>
        <taxon>Eutetramitia</taxon>
        <taxon>Vahlkampfiidae</taxon>
        <taxon>Naegleria</taxon>
    </lineage>
</organism>
<evidence type="ECO:0000313" key="3">
    <source>
        <dbReference type="Proteomes" id="UP000006671"/>
    </source>
</evidence>
<feature type="compositionally biased region" description="Low complexity" evidence="1">
    <location>
        <begin position="49"/>
        <end position="60"/>
    </location>
</feature>
<dbReference type="InParanoid" id="D2VM99"/>
<sequence>MGQEQTKPTSSEPSTPSTPSSINIPYTSFSVPKIQGASSSALRKLSILGTPTKSSTTPTGDQKTQKTGDDDIIAVVTLDGQGEAKVDETFPDGINDVIDSRNNNEKDDLLRELKQLAEFYPLIRSKVEQKSSTLSSILKFNAKDYFSTSNNNPNVFTDPSLKELDCIDAKPLVDICAEFQTNAMHQNRAVAFRQEEVLKLLTATCIKSNNTHKLLERKNAELQNVASELRDAERLNRYVEQTRKYVDLIILQVQELESLLPHSVRASIDTPLFEKCNSEPLFSEPTEQNNAIEK</sequence>
<name>D2VM99_NAEGR</name>